<evidence type="ECO:0000256" key="2">
    <source>
        <dbReference type="SAM" id="Phobius"/>
    </source>
</evidence>
<dbReference type="PANTHER" id="PTHR21666">
    <property type="entry name" value="PEPTIDASE-RELATED"/>
    <property type="match status" value="1"/>
</dbReference>
<protein>
    <submittedName>
        <fullName evidence="4">Peptidoglycan DD-metalloendopeptidase family protein</fullName>
    </submittedName>
</protein>
<evidence type="ECO:0000313" key="5">
    <source>
        <dbReference type="Proteomes" id="UP001597040"/>
    </source>
</evidence>
<sequence>MKRKRFQLKTLTFTILSNEANKVVTRFRLPKIIIHILFLFVIVPSTLLFYFITINSHQQQENAELSEVLNSEENKTAELQEKVDELEANRTKVQLKMEELNQLESQIKEYMTELPFDLAPSGGISITLPEDEMVENSIDEDITPDIQSKLIDQYKQTISDMETTNNKLKHIPTVWPTNSYTITSDFGIRDDPFNRSSSLHTGIDIRGKTGESVYASADGIVTLATYNGGYGNSIIVRHSNTYKTLYAHLSDIKVELGDSVKKGDHIGSIGSTGRSTGPHLHFEVIKDAEPIDPNPFLNTFDKQH</sequence>
<dbReference type="Proteomes" id="UP001597040">
    <property type="component" value="Unassembled WGS sequence"/>
</dbReference>
<keyword evidence="5" id="KW-1185">Reference proteome</keyword>
<dbReference type="SUPFAM" id="SSF51261">
    <property type="entry name" value="Duplicated hybrid motif"/>
    <property type="match status" value="1"/>
</dbReference>
<comment type="caution">
    <text evidence="4">The sequence shown here is derived from an EMBL/GenBank/DDBJ whole genome shotgun (WGS) entry which is preliminary data.</text>
</comment>
<dbReference type="CDD" id="cd12797">
    <property type="entry name" value="M23_peptidase"/>
    <property type="match status" value="1"/>
</dbReference>
<dbReference type="PANTHER" id="PTHR21666:SF270">
    <property type="entry name" value="MUREIN HYDROLASE ACTIVATOR ENVC"/>
    <property type="match status" value="1"/>
</dbReference>
<name>A0ABW3LPN3_9BACI</name>
<dbReference type="Pfam" id="PF01551">
    <property type="entry name" value="Peptidase_M23"/>
    <property type="match status" value="1"/>
</dbReference>
<dbReference type="Gene3D" id="2.70.70.10">
    <property type="entry name" value="Glucose Permease (Domain IIA)"/>
    <property type="match status" value="1"/>
</dbReference>
<evidence type="ECO:0000259" key="3">
    <source>
        <dbReference type="Pfam" id="PF01551"/>
    </source>
</evidence>
<organism evidence="4 5">
    <name type="scientific">Virgibacillus byunsanensis</name>
    <dbReference type="NCBI Taxonomy" id="570945"/>
    <lineage>
        <taxon>Bacteria</taxon>
        <taxon>Bacillati</taxon>
        <taxon>Bacillota</taxon>
        <taxon>Bacilli</taxon>
        <taxon>Bacillales</taxon>
        <taxon>Bacillaceae</taxon>
        <taxon>Virgibacillus</taxon>
    </lineage>
</organism>
<keyword evidence="2" id="KW-1133">Transmembrane helix</keyword>
<dbReference type="RefSeq" id="WP_390362960.1">
    <property type="nucleotide sequence ID" value="NZ_JBHTKJ010000034.1"/>
</dbReference>
<gene>
    <name evidence="4" type="ORF">ACFQ3N_12980</name>
</gene>
<feature type="transmembrane region" description="Helical" evidence="2">
    <location>
        <begin position="32"/>
        <end position="52"/>
    </location>
</feature>
<feature type="domain" description="M23ase beta-sheet core" evidence="3">
    <location>
        <begin position="199"/>
        <end position="293"/>
    </location>
</feature>
<feature type="coiled-coil region" evidence="1">
    <location>
        <begin position="55"/>
        <end position="113"/>
    </location>
</feature>
<keyword evidence="1" id="KW-0175">Coiled coil</keyword>
<dbReference type="InterPro" id="IPR050570">
    <property type="entry name" value="Cell_wall_metabolism_enzyme"/>
</dbReference>
<dbReference type="InterPro" id="IPR016047">
    <property type="entry name" value="M23ase_b-sheet_dom"/>
</dbReference>
<proteinExistence type="predicted"/>
<reference evidence="5" key="1">
    <citation type="journal article" date="2019" name="Int. J. Syst. Evol. Microbiol.">
        <title>The Global Catalogue of Microorganisms (GCM) 10K type strain sequencing project: providing services to taxonomists for standard genome sequencing and annotation.</title>
        <authorList>
            <consortium name="The Broad Institute Genomics Platform"/>
            <consortium name="The Broad Institute Genome Sequencing Center for Infectious Disease"/>
            <person name="Wu L."/>
            <person name="Ma J."/>
        </authorList>
    </citation>
    <scope>NUCLEOTIDE SEQUENCE [LARGE SCALE GENOMIC DNA]</scope>
    <source>
        <strain evidence="5">CCUG 56754</strain>
    </source>
</reference>
<dbReference type="InterPro" id="IPR011055">
    <property type="entry name" value="Dup_hybrid_motif"/>
</dbReference>
<evidence type="ECO:0000256" key="1">
    <source>
        <dbReference type="SAM" id="Coils"/>
    </source>
</evidence>
<dbReference type="EMBL" id="JBHTKJ010000034">
    <property type="protein sequence ID" value="MFD1039299.1"/>
    <property type="molecule type" value="Genomic_DNA"/>
</dbReference>
<keyword evidence="2" id="KW-0812">Transmembrane</keyword>
<keyword evidence="2" id="KW-0472">Membrane</keyword>
<accession>A0ABW3LPN3</accession>
<evidence type="ECO:0000313" key="4">
    <source>
        <dbReference type="EMBL" id="MFD1039299.1"/>
    </source>
</evidence>